<dbReference type="GO" id="GO:0006032">
    <property type="term" value="P:chitin catabolic process"/>
    <property type="evidence" value="ECO:0007669"/>
    <property type="project" value="TreeGrafter"/>
</dbReference>
<proteinExistence type="predicted"/>
<evidence type="ECO:0000259" key="1">
    <source>
        <dbReference type="PROSITE" id="PS51910"/>
    </source>
</evidence>
<dbReference type="InterPro" id="IPR050314">
    <property type="entry name" value="Glycosyl_Hydrlase_18"/>
</dbReference>
<feature type="non-terminal residue" evidence="2">
    <location>
        <position position="144"/>
    </location>
</feature>
<dbReference type="PROSITE" id="PS51910">
    <property type="entry name" value="GH18_2"/>
    <property type="match status" value="1"/>
</dbReference>
<evidence type="ECO:0000313" key="3">
    <source>
        <dbReference type="Proteomes" id="UP000091918"/>
    </source>
</evidence>
<name>A0A1B7NKG8_9EURO</name>
<dbReference type="STRING" id="1658172.A0A1B7NKG8"/>
<sequence length="144" mass="15793">MGSSSGGLGYGELPSTQNFMQRSEPGIVLRWNAVYYANWRANDIPPPSSLNLGHVSHIFYAFACNEWVDENQPVDGTEGYLRALVQRKRNTDIKMLLSIGGTGNGGDIVGSKHFAAVARNKTAVERFISSAKELADKFHLDGFD</sequence>
<dbReference type="EMBL" id="LGUA01002806">
    <property type="protein sequence ID" value="OAX77329.1"/>
    <property type="molecule type" value="Genomic_DNA"/>
</dbReference>
<protein>
    <recommendedName>
        <fullName evidence="1">GH18 domain-containing protein</fullName>
    </recommendedName>
</protein>
<dbReference type="OrthoDB" id="76388at2759"/>
<comment type="caution">
    <text evidence="2">The sequence shown here is derived from an EMBL/GenBank/DDBJ whole genome shotgun (WGS) entry which is preliminary data.</text>
</comment>
<gene>
    <name evidence="2" type="ORF">ACJ72_08375</name>
</gene>
<keyword evidence="3" id="KW-1185">Reference proteome</keyword>
<organism evidence="2 3">
    <name type="scientific">Emergomyces africanus</name>
    <dbReference type="NCBI Taxonomy" id="1955775"/>
    <lineage>
        <taxon>Eukaryota</taxon>
        <taxon>Fungi</taxon>
        <taxon>Dikarya</taxon>
        <taxon>Ascomycota</taxon>
        <taxon>Pezizomycotina</taxon>
        <taxon>Eurotiomycetes</taxon>
        <taxon>Eurotiomycetidae</taxon>
        <taxon>Onygenales</taxon>
        <taxon>Ajellomycetaceae</taxon>
        <taxon>Emergomyces</taxon>
    </lineage>
</organism>
<dbReference type="Pfam" id="PF00704">
    <property type="entry name" value="Glyco_hydro_18"/>
    <property type="match status" value="1"/>
</dbReference>
<dbReference type="GO" id="GO:0008061">
    <property type="term" value="F:chitin binding"/>
    <property type="evidence" value="ECO:0007669"/>
    <property type="project" value="TreeGrafter"/>
</dbReference>
<dbReference type="InterPro" id="IPR001223">
    <property type="entry name" value="Glyco_hydro18_cat"/>
</dbReference>
<accession>A0A1B7NKG8</accession>
<dbReference type="GO" id="GO:0004568">
    <property type="term" value="F:chitinase activity"/>
    <property type="evidence" value="ECO:0007669"/>
    <property type="project" value="TreeGrafter"/>
</dbReference>
<dbReference type="GO" id="GO:0005975">
    <property type="term" value="P:carbohydrate metabolic process"/>
    <property type="evidence" value="ECO:0007669"/>
    <property type="project" value="InterPro"/>
</dbReference>
<reference evidence="2 3" key="1">
    <citation type="submission" date="2015-07" db="EMBL/GenBank/DDBJ databases">
        <title>Emmonsia species relationships and genome sequence.</title>
        <authorList>
            <person name="Cuomo C.A."/>
            <person name="Schwartz I.S."/>
            <person name="Kenyon C."/>
            <person name="de Hoog G.S."/>
            <person name="Govender N.P."/>
            <person name="Botha A."/>
            <person name="Moreno L."/>
            <person name="de Vries M."/>
            <person name="Munoz J.F."/>
            <person name="Stielow J.B."/>
        </authorList>
    </citation>
    <scope>NUCLEOTIDE SEQUENCE [LARGE SCALE GENOMIC DNA]</scope>
    <source>
        <strain evidence="2 3">CBS 136260</strain>
    </source>
</reference>
<dbReference type="Proteomes" id="UP000091918">
    <property type="component" value="Unassembled WGS sequence"/>
</dbReference>
<dbReference type="GO" id="GO:0005576">
    <property type="term" value="C:extracellular region"/>
    <property type="evidence" value="ECO:0007669"/>
    <property type="project" value="TreeGrafter"/>
</dbReference>
<dbReference type="InterPro" id="IPR017853">
    <property type="entry name" value="GH"/>
</dbReference>
<dbReference type="PANTHER" id="PTHR11177:SF228">
    <property type="entry name" value="CHITINASE"/>
    <property type="match status" value="1"/>
</dbReference>
<dbReference type="AlphaFoldDB" id="A0A1B7NKG8"/>
<evidence type="ECO:0000313" key="2">
    <source>
        <dbReference type="EMBL" id="OAX77329.1"/>
    </source>
</evidence>
<feature type="domain" description="GH18" evidence="1">
    <location>
        <begin position="30"/>
        <end position="144"/>
    </location>
</feature>
<dbReference type="PANTHER" id="PTHR11177">
    <property type="entry name" value="CHITINASE"/>
    <property type="match status" value="1"/>
</dbReference>
<dbReference type="Gene3D" id="3.20.20.80">
    <property type="entry name" value="Glycosidases"/>
    <property type="match status" value="1"/>
</dbReference>
<dbReference type="SUPFAM" id="SSF51445">
    <property type="entry name" value="(Trans)glycosidases"/>
    <property type="match status" value="1"/>
</dbReference>